<organism evidence="2 3">
    <name type="scientific">Tulasnella calospora MUT 4182</name>
    <dbReference type="NCBI Taxonomy" id="1051891"/>
    <lineage>
        <taxon>Eukaryota</taxon>
        <taxon>Fungi</taxon>
        <taxon>Dikarya</taxon>
        <taxon>Basidiomycota</taxon>
        <taxon>Agaricomycotina</taxon>
        <taxon>Agaricomycetes</taxon>
        <taxon>Cantharellales</taxon>
        <taxon>Tulasnellaceae</taxon>
        <taxon>Tulasnella</taxon>
    </lineage>
</organism>
<dbReference type="AlphaFoldDB" id="A0A0C3M9Y5"/>
<dbReference type="Proteomes" id="UP000054248">
    <property type="component" value="Unassembled WGS sequence"/>
</dbReference>
<dbReference type="STRING" id="1051891.A0A0C3M9Y5"/>
<proteinExistence type="predicted"/>
<sequence length="433" mass="47698">MMEDKAEDKTSIDTDAIAQLCISTYLGLPKSFHPVPRSNGTPQWCILAGIVLSKPTAVSSNDLSSSFTDPDSLKCISLGTGTKCLPEAKLPPNGDILHDSHAEVLARRGAIRWFYEEIVRWKQGQESSDWIERDEEDGLLRLKRGVQVHMYVSTLPCGDASTLLLSFSQDPAMAERKETSRLASLYPTSEAKPTVGRGRDDYSALGVLRTKPGRADSPPTISMSCSDKIASWTLLGLQGALLSQFMQPVYLNTLIFGEVEPGLEPTFAKECERAFATRLHSDIEFSHPFHQHEPRIAFTSVLFPSSRSQTGNNPITGASPVSKSESITWIADTNPPIEALVDGRKRGSSMKAKPIAYRSRISKAALFDLYLNVESVMGINQLAQLTYYEAKQMAVRYQDAKKSLRGKSGPLAGWMISGHRWEGFNALQPSVDK</sequence>
<dbReference type="GO" id="GO:0006382">
    <property type="term" value="P:adenosine to inosine editing"/>
    <property type="evidence" value="ECO:0007669"/>
    <property type="project" value="TreeGrafter"/>
</dbReference>
<dbReference type="GO" id="GO:0006396">
    <property type="term" value="P:RNA processing"/>
    <property type="evidence" value="ECO:0007669"/>
    <property type="project" value="InterPro"/>
</dbReference>
<name>A0A0C3M9Y5_9AGAM</name>
<reference evidence="2 3" key="1">
    <citation type="submission" date="2014-04" db="EMBL/GenBank/DDBJ databases">
        <authorList>
            <consortium name="DOE Joint Genome Institute"/>
            <person name="Kuo A."/>
            <person name="Girlanda M."/>
            <person name="Perotto S."/>
            <person name="Kohler A."/>
            <person name="Nagy L.G."/>
            <person name="Floudas D."/>
            <person name="Copeland A."/>
            <person name="Barry K.W."/>
            <person name="Cichocki N."/>
            <person name="Veneault-Fourrey C."/>
            <person name="LaButti K."/>
            <person name="Lindquist E.A."/>
            <person name="Lipzen A."/>
            <person name="Lundell T."/>
            <person name="Morin E."/>
            <person name="Murat C."/>
            <person name="Sun H."/>
            <person name="Tunlid A."/>
            <person name="Henrissat B."/>
            <person name="Grigoriev I.V."/>
            <person name="Hibbett D.S."/>
            <person name="Martin F."/>
            <person name="Nordberg H.P."/>
            <person name="Cantor M.N."/>
            <person name="Hua S.X."/>
        </authorList>
    </citation>
    <scope>NUCLEOTIDE SEQUENCE [LARGE SCALE GENOMIC DNA]</scope>
    <source>
        <strain evidence="2 3">MUT 4182</strain>
    </source>
</reference>
<dbReference type="InterPro" id="IPR002466">
    <property type="entry name" value="A_deamin"/>
</dbReference>
<evidence type="ECO:0000313" key="3">
    <source>
        <dbReference type="Proteomes" id="UP000054248"/>
    </source>
</evidence>
<dbReference type="GO" id="GO:0005737">
    <property type="term" value="C:cytoplasm"/>
    <property type="evidence" value="ECO:0007669"/>
    <property type="project" value="TreeGrafter"/>
</dbReference>
<dbReference type="PROSITE" id="PS50141">
    <property type="entry name" value="A_DEAMIN_EDITASE"/>
    <property type="match status" value="1"/>
</dbReference>
<protein>
    <recommendedName>
        <fullName evidence="1">A to I editase domain-containing protein</fullName>
    </recommendedName>
</protein>
<feature type="domain" description="A to I editase" evidence="1">
    <location>
        <begin position="77"/>
        <end position="405"/>
    </location>
</feature>
<dbReference type="EMBL" id="KN822971">
    <property type="protein sequence ID" value="KIO30512.1"/>
    <property type="molecule type" value="Genomic_DNA"/>
</dbReference>
<dbReference type="PANTHER" id="PTHR10910">
    <property type="entry name" value="EUKARYOTE SPECIFIC DSRNA BINDING PROTEIN"/>
    <property type="match status" value="1"/>
</dbReference>
<reference evidence="3" key="2">
    <citation type="submission" date="2015-01" db="EMBL/GenBank/DDBJ databases">
        <title>Evolutionary Origins and Diversification of the Mycorrhizal Mutualists.</title>
        <authorList>
            <consortium name="DOE Joint Genome Institute"/>
            <consortium name="Mycorrhizal Genomics Consortium"/>
            <person name="Kohler A."/>
            <person name="Kuo A."/>
            <person name="Nagy L.G."/>
            <person name="Floudas D."/>
            <person name="Copeland A."/>
            <person name="Barry K.W."/>
            <person name="Cichocki N."/>
            <person name="Veneault-Fourrey C."/>
            <person name="LaButti K."/>
            <person name="Lindquist E.A."/>
            <person name="Lipzen A."/>
            <person name="Lundell T."/>
            <person name="Morin E."/>
            <person name="Murat C."/>
            <person name="Riley R."/>
            <person name="Ohm R."/>
            <person name="Sun H."/>
            <person name="Tunlid A."/>
            <person name="Henrissat B."/>
            <person name="Grigoriev I.V."/>
            <person name="Hibbett D.S."/>
            <person name="Martin F."/>
        </authorList>
    </citation>
    <scope>NUCLEOTIDE SEQUENCE [LARGE SCALE GENOMIC DNA]</scope>
    <source>
        <strain evidence="3">MUT 4182</strain>
    </source>
</reference>
<evidence type="ECO:0000259" key="1">
    <source>
        <dbReference type="PROSITE" id="PS50141"/>
    </source>
</evidence>
<dbReference type="GO" id="GO:0003725">
    <property type="term" value="F:double-stranded RNA binding"/>
    <property type="evidence" value="ECO:0007669"/>
    <property type="project" value="TreeGrafter"/>
</dbReference>
<dbReference type="GO" id="GO:0008251">
    <property type="term" value="F:tRNA-specific adenosine deaminase activity"/>
    <property type="evidence" value="ECO:0007669"/>
    <property type="project" value="TreeGrafter"/>
</dbReference>
<dbReference type="PANTHER" id="PTHR10910:SF62">
    <property type="entry name" value="AT07585P-RELATED"/>
    <property type="match status" value="1"/>
</dbReference>
<keyword evidence="3" id="KW-1185">Reference proteome</keyword>
<accession>A0A0C3M9Y5</accession>
<dbReference type="GO" id="GO:0003726">
    <property type="term" value="F:double-stranded RNA adenosine deaminase activity"/>
    <property type="evidence" value="ECO:0007669"/>
    <property type="project" value="TreeGrafter"/>
</dbReference>
<dbReference type="Pfam" id="PF02137">
    <property type="entry name" value="A_deamin"/>
    <property type="match status" value="1"/>
</dbReference>
<evidence type="ECO:0000313" key="2">
    <source>
        <dbReference type="EMBL" id="KIO30512.1"/>
    </source>
</evidence>
<gene>
    <name evidence="2" type="ORF">M407DRAFT_152052</name>
</gene>
<dbReference type="GO" id="GO:0005730">
    <property type="term" value="C:nucleolus"/>
    <property type="evidence" value="ECO:0007669"/>
    <property type="project" value="TreeGrafter"/>
</dbReference>
<dbReference type="HOGENOM" id="CLU_005382_5_0_1"/>
<dbReference type="SMART" id="SM00552">
    <property type="entry name" value="ADEAMc"/>
    <property type="match status" value="1"/>
</dbReference>
<dbReference type="OrthoDB" id="10268011at2759"/>